<dbReference type="SUPFAM" id="SSF103481">
    <property type="entry name" value="Multidrug resistance efflux transporter EmrE"/>
    <property type="match status" value="2"/>
</dbReference>
<evidence type="ECO:0000256" key="6">
    <source>
        <dbReference type="SAM" id="MobiDB-lite"/>
    </source>
</evidence>
<dbReference type="PANTHER" id="PTHR32322">
    <property type="entry name" value="INNER MEMBRANE TRANSPORTER"/>
    <property type="match status" value="1"/>
</dbReference>
<dbReference type="Proteomes" id="UP001519311">
    <property type="component" value="Unassembled WGS sequence"/>
</dbReference>
<evidence type="ECO:0000256" key="5">
    <source>
        <dbReference type="ARBA" id="ARBA00023136"/>
    </source>
</evidence>
<evidence type="ECO:0000256" key="3">
    <source>
        <dbReference type="ARBA" id="ARBA00022692"/>
    </source>
</evidence>
<feature type="transmembrane region" description="Helical" evidence="7">
    <location>
        <begin position="180"/>
        <end position="203"/>
    </location>
</feature>
<feature type="transmembrane region" description="Helical" evidence="7">
    <location>
        <begin position="63"/>
        <end position="85"/>
    </location>
</feature>
<dbReference type="InterPro" id="IPR037185">
    <property type="entry name" value="EmrE-like"/>
</dbReference>
<dbReference type="RefSeq" id="WP_056789699.1">
    <property type="nucleotide sequence ID" value="NZ_BMWJ01000002.1"/>
</dbReference>
<evidence type="ECO:0000259" key="8">
    <source>
        <dbReference type="Pfam" id="PF00892"/>
    </source>
</evidence>
<accession>A0ABS4V3T4</accession>
<comment type="subcellular location">
    <subcellularLocation>
        <location evidence="1">Membrane</location>
        <topology evidence="1">Multi-pass membrane protein</topology>
    </subcellularLocation>
</comment>
<evidence type="ECO:0000256" key="2">
    <source>
        <dbReference type="ARBA" id="ARBA00007362"/>
    </source>
</evidence>
<gene>
    <name evidence="9" type="ORF">JOF59_000789</name>
</gene>
<keyword evidence="5 7" id="KW-0472">Membrane</keyword>
<feature type="transmembrane region" description="Helical" evidence="7">
    <location>
        <begin position="31"/>
        <end position="51"/>
    </location>
</feature>
<reference evidence="9 10" key="1">
    <citation type="submission" date="2021-03" db="EMBL/GenBank/DDBJ databases">
        <title>Sequencing the genomes of 1000 actinobacteria strains.</title>
        <authorList>
            <person name="Klenk H.-P."/>
        </authorList>
    </citation>
    <scope>NUCLEOTIDE SEQUENCE [LARGE SCALE GENOMIC DNA]</scope>
    <source>
        <strain evidence="9 10">DSM 40843</strain>
    </source>
</reference>
<proteinExistence type="inferred from homology"/>
<keyword evidence="4 7" id="KW-1133">Transmembrane helix</keyword>
<feature type="region of interest" description="Disordered" evidence="6">
    <location>
        <begin position="296"/>
        <end position="322"/>
    </location>
</feature>
<feature type="domain" description="EamA" evidence="8">
    <location>
        <begin position="150"/>
        <end position="285"/>
    </location>
</feature>
<dbReference type="PANTHER" id="PTHR32322:SF2">
    <property type="entry name" value="EAMA DOMAIN-CONTAINING PROTEIN"/>
    <property type="match status" value="1"/>
</dbReference>
<sequence length="322" mass="32984">MNLTNWGRFGLLAALWGCSFAFIKMSLEAFAPLQLASGRLIVGALVVFAILALKRLSLPSRKIWGHIAVASVFGNVIPFTLFAIGEQHTTATTAGVIQGATPLITMGVAALALSEEKPTSRKVVGLFGGFLGLIVVVGPWNTDGFGTLGGQLACVGAAASYAVSFVYVRRFIGPHKLPALSVTAAQLGSAAVITVVVTTFMTGWTLHGDLTAKPLLALLVLGAASTGIAFALLNRLIADAGPTTASGVNYLVPVFSVAVGVLALGEPLTWNVPVGGIVVIAALALAEGRISALSKRREPAPPVPAVPPVPAAPARVPEKACP</sequence>
<feature type="transmembrane region" description="Helical" evidence="7">
    <location>
        <begin position="91"/>
        <end position="111"/>
    </location>
</feature>
<dbReference type="Pfam" id="PF00892">
    <property type="entry name" value="EamA"/>
    <property type="match status" value="2"/>
</dbReference>
<dbReference type="InterPro" id="IPR000620">
    <property type="entry name" value="EamA_dom"/>
</dbReference>
<evidence type="ECO:0000313" key="9">
    <source>
        <dbReference type="EMBL" id="MBP2358389.1"/>
    </source>
</evidence>
<evidence type="ECO:0000256" key="7">
    <source>
        <dbReference type="SAM" id="Phobius"/>
    </source>
</evidence>
<keyword evidence="3 7" id="KW-0812">Transmembrane</keyword>
<evidence type="ECO:0000256" key="1">
    <source>
        <dbReference type="ARBA" id="ARBA00004141"/>
    </source>
</evidence>
<feature type="transmembrane region" description="Helical" evidence="7">
    <location>
        <begin position="270"/>
        <end position="288"/>
    </location>
</feature>
<feature type="transmembrane region" description="Helical" evidence="7">
    <location>
        <begin position="215"/>
        <end position="233"/>
    </location>
</feature>
<comment type="similarity">
    <text evidence="2">Belongs to the EamA transporter family.</text>
</comment>
<evidence type="ECO:0000256" key="4">
    <source>
        <dbReference type="ARBA" id="ARBA00022989"/>
    </source>
</evidence>
<feature type="transmembrane region" description="Helical" evidence="7">
    <location>
        <begin position="245"/>
        <end position="264"/>
    </location>
</feature>
<comment type="caution">
    <text evidence="9">The sequence shown here is derived from an EMBL/GenBank/DDBJ whole genome shotgun (WGS) entry which is preliminary data.</text>
</comment>
<evidence type="ECO:0000313" key="10">
    <source>
        <dbReference type="Proteomes" id="UP001519311"/>
    </source>
</evidence>
<keyword evidence="10" id="KW-1185">Reference proteome</keyword>
<dbReference type="EMBL" id="JAGINS010000001">
    <property type="protein sequence ID" value="MBP2358389.1"/>
    <property type="molecule type" value="Genomic_DNA"/>
</dbReference>
<feature type="transmembrane region" description="Helical" evidence="7">
    <location>
        <begin position="123"/>
        <end position="142"/>
    </location>
</feature>
<organism evidence="9 10">
    <name type="scientific">Streptomyces clavifer</name>
    <dbReference type="NCBI Taxonomy" id="68188"/>
    <lineage>
        <taxon>Bacteria</taxon>
        <taxon>Bacillati</taxon>
        <taxon>Actinomycetota</taxon>
        <taxon>Actinomycetes</taxon>
        <taxon>Kitasatosporales</taxon>
        <taxon>Streptomycetaceae</taxon>
        <taxon>Streptomyces</taxon>
    </lineage>
</organism>
<feature type="compositionally biased region" description="Pro residues" evidence="6">
    <location>
        <begin position="300"/>
        <end position="311"/>
    </location>
</feature>
<feature type="transmembrane region" description="Helical" evidence="7">
    <location>
        <begin position="148"/>
        <end position="168"/>
    </location>
</feature>
<feature type="domain" description="EamA" evidence="8">
    <location>
        <begin position="11"/>
        <end position="137"/>
    </location>
</feature>
<protein>
    <submittedName>
        <fullName evidence="9">Drug/metabolite transporter (DMT)-like permease</fullName>
    </submittedName>
</protein>
<name>A0ABS4V3T4_9ACTN</name>
<dbReference type="InterPro" id="IPR050638">
    <property type="entry name" value="AA-Vitamin_Transporters"/>
</dbReference>